<name>A0A444Z6W4_ARAHY</name>
<accession>A0A444Z6W4</accession>
<dbReference type="AlphaFoldDB" id="A0A444Z6W4"/>
<evidence type="ECO:0000313" key="1">
    <source>
        <dbReference type="EMBL" id="RYR09911.1"/>
    </source>
</evidence>
<reference evidence="1 2" key="1">
    <citation type="submission" date="2019-01" db="EMBL/GenBank/DDBJ databases">
        <title>Sequencing of cultivated peanut Arachis hypogaea provides insights into genome evolution and oil improvement.</title>
        <authorList>
            <person name="Chen X."/>
        </authorList>
    </citation>
    <scope>NUCLEOTIDE SEQUENCE [LARGE SCALE GENOMIC DNA]</scope>
    <source>
        <strain evidence="2">cv. Fuhuasheng</strain>
        <tissue evidence="1">Leaves</tissue>
    </source>
</reference>
<dbReference type="EMBL" id="SDMP01000015">
    <property type="protein sequence ID" value="RYR09911.1"/>
    <property type="molecule type" value="Genomic_DNA"/>
</dbReference>
<comment type="caution">
    <text evidence="1">The sequence shown here is derived from an EMBL/GenBank/DDBJ whole genome shotgun (WGS) entry which is preliminary data.</text>
</comment>
<dbReference type="Proteomes" id="UP000289738">
    <property type="component" value="Chromosome B05"/>
</dbReference>
<organism evidence="1 2">
    <name type="scientific">Arachis hypogaea</name>
    <name type="common">Peanut</name>
    <dbReference type="NCBI Taxonomy" id="3818"/>
    <lineage>
        <taxon>Eukaryota</taxon>
        <taxon>Viridiplantae</taxon>
        <taxon>Streptophyta</taxon>
        <taxon>Embryophyta</taxon>
        <taxon>Tracheophyta</taxon>
        <taxon>Spermatophyta</taxon>
        <taxon>Magnoliopsida</taxon>
        <taxon>eudicotyledons</taxon>
        <taxon>Gunneridae</taxon>
        <taxon>Pentapetalae</taxon>
        <taxon>rosids</taxon>
        <taxon>fabids</taxon>
        <taxon>Fabales</taxon>
        <taxon>Fabaceae</taxon>
        <taxon>Papilionoideae</taxon>
        <taxon>50 kb inversion clade</taxon>
        <taxon>dalbergioids sensu lato</taxon>
        <taxon>Dalbergieae</taxon>
        <taxon>Pterocarpus clade</taxon>
        <taxon>Arachis</taxon>
    </lineage>
</organism>
<gene>
    <name evidence="1" type="ORF">Ahy_B05g078345</name>
</gene>
<keyword evidence="2" id="KW-1185">Reference proteome</keyword>
<proteinExistence type="predicted"/>
<evidence type="ECO:0000313" key="2">
    <source>
        <dbReference type="Proteomes" id="UP000289738"/>
    </source>
</evidence>
<evidence type="ECO:0008006" key="3">
    <source>
        <dbReference type="Google" id="ProtNLM"/>
    </source>
</evidence>
<protein>
    <recommendedName>
        <fullName evidence="3">Aminotransferase-like plant mobile domain-containing protein</fullName>
    </recommendedName>
</protein>
<sequence>MVQECLMNFGVAPTASECRGSFIKLTWLRNVKHGITLTTHETMEHYTRCHIMSLFGTTLFADKFGAGVHWKFLPLLRDIPRIRTCNTLIFKSLCLSHKSMILRWVLE</sequence>